<organism evidence="2 3">
    <name type="scientific">Devosia honganensis</name>
    <dbReference type="NCBI Taxonomy" id="1610527"/>
    <lineage>
        <taxon>Bacteria</taxon>
        <taxon>Pseudomonadati</taxon>
        <taxon>Pseudomonadota</taxon>
        <taxon>Alphaproteobacteria</taxon>
        <taxon>Hyphomicrobiales</taxon>
        <taxon>Devosiaceae</taxon>
        <taxon>Devosia</taxon>
    </lineage>
</organism>
<accession>A0ABV7WYU1</accession>
<evidence type="ECO:0000256" key="1">
    <source>
        <dbReference type="SAM" id="Phobius"/>
    </source>
</evidence>
<name>A0ABV7WYU1_9HYPH</name>
<dbReference type="Proteomes" id="UP001595613">
    <property type="component" value="Unassembled WGS sequence"/>
</dbReference>
<evidence type="ECO:0000313" key="3">
    <source>
        <dbReference type="Proteomes" id="UP001595613"/>
    </source>
</evidence>
<reference evidence="3" key="1">
    <citation type="journal article" date="2019" name="Int. J. Syst. Evol. Microbiol.">
        <title>The Global Catalogue of Microorganisms (GCM) 10K type strain sequencing project: providing services to taxonomists for standard genome sequencing and annotation.</title>
        <authorList>
            <consortium name="The Broad Institute Genomics Platform"/>
            <consortium name="The Broad Institute Genome Sequencing Center for Infectious Disease"/>
            <person name="Wu L."/>
            <person name="Ma J."/>
        </authorList>
    </citation>
    <scope>NUCLEOTIDE SEQUENCE [LARGE SCALE GENOMIC DNA]</scope>
    <source>
        <strain evidence="3">KCTC 42281</strain>
    </source>
</reference>
<keyword evidence="1" id="KW-1133">Transmembrane helix</keyword>
<evidence type="ECO:0008006" key="4">
    <source>
        <dbReference type="Google" id="ProtNLM"/>
    </source>
</evidence>
<proteinExistence type="predicted"/>
<sequence length="134" mass="14220">MSEKDSASNNGKNGQTHFIEWVLGGISTLIVLGLAGFLTHEALTKTGSEPVLSLQVLRVVEQEQSSAVVIAVRNAGHATAADVEVAGVIDGDPVIRHVTLDYVPAESEREVTLNFASPLDEERLELLILGHAAP</sequence>
<dbReference type="EMBL" id="JBHRYD010000001">
    <property type="protein sequence ID" value="MFC3703698.1"/>
    <property type="molecule type" value="Genomic_DNA"/>
</dbReference>
<keyword evidence="1" id="KW-0812">Transmembrane</keyword>
<keyword evidence="1" id="KW-0472">Membrane</keyword>
<keyword evidence="3" id="KW-1185">Reference proteome</keyword>
<feature type="transmembrane region" description="Helical" evidence="1">
    <location>
        <begin position="18"/>
        <end position="38"/>
    </location>
</feature>
<protein>
    <recommendedName>
        <fullName evidence="4">TIGR02588 family protein</fullName>
    </recommendedName>
</protein>
<gene>
    <name evidence="2" type="ORF">ACFOOL_02870</name>
</gene>
<comment type="caution">
    <text evidence="2">The sequence shown here is derived from an EMBL/GenBank/DDBJ whole genome shotgun (WGS) entry which is preliminary data.</text>
</comment>
<dbReference type="RefSeq" id="WP_380094687.1">
    <property type="nucleotide sequence ID" value="NZ_JBHRYD010000001.1"/>
</dbReference>
<evidence type="ECO:0000313" key="2">
    <source>
        <dbReference type="EMBL" id="MFC3703698.1"/>
    </source>
</evidence>